<dbReference type="Proteomes" id="UP000781958">
    <property type="component" value="Unassembled WGS sequence"/>
</dbReference>
<accession>A0ABS4SUN1</accession>
<name>A0ABS4SUN1_9PROT</name>
<evidence type="ECO:0000313" key="2">
    <source>
        <dbReference type="EMBL" id="MBP2295090.1"/>
    </source>
</evidence>
<protein>
    <submittedName>
        <fullName evidence="2">Uncharacterized protein</fullName>
    </submittedName>
</protein>
<keyword evidence="3" id="KW-1185">Reference proteome</keyword>
<dbReference type="RefSeq" id="WP_209769486.1">
    <property type="nucleotide sequence ID" value="NZ_JAGINP010000020.1"/>
</dbReference>
<evidence type="ECO:0000313" key="3">
    <source>
        <dbReference type="Proteomes" id="UP000781958"/>
    </source>
</evidence>
<reference evidence="2 3" key="1">
    <citation type="submission" date="2021-03" db="EMBL/GenBank/DDBJ databases">
        <title>Genomic Encyclopedia of Type Strains, Phase III (KMG-III): the genomes of soil and plant-associated and newly described type strains.</title>
        <authorList>
            <person name="Whitman W."/>
        </authorList>
    </citation>
    <scope>NUCLEOTIDE SEQUENCE [LARGE SCALE GENOMIC DNA]</scope>
    <source>
        <strain evidence="2 3">IMMIB AFH-6</strain>
    </source>
</reference>
<proteinExistence type="predicted"/>
<feature type="region of interest" description="Disordered" evidence="1">
    <location>
        <begin position="31"/>
        <end position="57"/>
    </location>
</feature>
<dbReference type="EMBL" id="JAGINP010000020">
    <property type="protein sequence ID" value="MBP2295090.1"/>
    <property type="molecule type" value="Genomic_DNA"/>
</dbReference>
<feature type="compositionally biased region" description="Basic and acidic residues" evidence="1">
    <location>
        <begin position="36"/>
        <end position="50"/>
    </location>
</feature>
<gene>
    <name evidence="2" type="ORF">J2851_004893</name>
</gene>
<comment type="caution">
    <text evidence="2">The sequence shown here is derived from an EMBL/GenBank/DDBJ whole genome shotgun (WGS) entry which is preliminary data.</text>
</comment>
<organism evidence="2 3">
    <name type="scientific">Azospirillum rugosum</name>
    <dbReference type="NCBI Taxonomy" id="416170"/>
    <lineage>
        <taxon>Bacteria</taxon>
        <taxon>Pseudomonadati</taxon>
        <taxon>Pseudomonadota</taxon>
        <taxon>Alphaproteobacteria</taxon>
        <taxon>Rhodospirillales</taxon>
        <taxon>Azospirillaceae</taxon>
        <taxon>Azospirillum</taxon>
    </lineage>
</organism>
<evidence type="ECO:0000256" key="1">
    <source>
        <dbReference type="SAM" id="MobiDB-lite"/>
    </source>
</evidence>
<sequence>MTTSELPPHVQEKLFQIVRLLARVAAQETIQQAKAIEPDPPKPKSSERKLLKNNRPA</sequence>